<dbReference type="EMBL" id="SAUN01000001">
    <property type="protein sequence ID" value="RVX45767.1"/>
    <property type="molecule type" value="Genomic_DNA"/>
</dbReference>
<proteinExistence type="predicted"/>
<sequence>MLDEREAAALAALLQELADRSGMTGCAPMRGGWPKRCTSAWPASAGAV</sequence>
<protein>
    <submittedName>
        <fullName evidence="1">Uncharacterized protein</fullName>
    </submittedName>
</protein>
<dbReference type="AlphaFoldDB" id="A0A438MIW5"/>
<keyword evidence="2" id="KW-1185">Reference proteome</keyword>
<comment type="caution">
    <text evidence="1">The sequence shown here is derived from an EMBL/GenBank/DDBJ whole genome shotgun (WGS) entry which is preliminary data.</text>
</comment>
<evidence type="ECO:0000313" key="1">
    <source>
        <dbReference type="EMBL" id="RVX45767.1"/>
    </source>
</evidence>
<dbReference type="RefSeq" id="WP_164904024.1">
    <property type="nucleotide sequence ID" value="NZ_SAUN01000001.1"/>
</dbReference>
<organism evidence="1 2">
    <name type="scientific">Nonomuraea polychroma</name>
    <dbReference type="NCBI Taxonomy" id="46176"/>
    <lineage>
        <taxon>Bacteria</taxon>
        <taxon>Bacillati</taxon>
        <taxon>Actinomycetota</taxon>
        <taxon>Actinomycetes</taxon>
        <taxon>Streptosporangiales</taxon>
        <taxon>Streptosporangiaceae</taxon>
        <taxon>Nonomuraea</taxon>
    </lineage>
</organism>
<dbReference type="Proteomes" id="UP000284824">
    <property type="component" value="Unassembled WGS sequence"/>
</dbReference>
<evidence type="ECO:0000313" key="2">
    <source>
        <dbReference type="Proteomes" id="UP000284824"/>
    </source>
</evidence>
<gene>
    <name evidence="1" type="ORF">EDD27_8584</name>
</gene>
<accession>A0A438MIW5</accession>
<name>A0A438MIW5_9ACTN</name>
<reference evidence="1 2" key="1">
    <citation type="submission" date="2019-01" db="EMBL/GenBank/DDBJ databases">
        <title>Sequencing the genomes of 1000 actinobacteria strains.</title>
        <authorList>
            <person name="Klenk H.-P."/>
        </authorList>
    </citation>
    <scope>NUCLEOTIDE SEQUENCE [LARGE SCALE GENOMIC DNA]</scope>
    <source>
        <strain evidence="1 2">DSM 43925</strain>
    </source>
</reference>